<evidence type="ECO:0000313" key="2">
    <source>
        <dbReference type="Proteomes" id="UP000836841"/>
    </source>
</evidence>
<accession>A0AAU9TEM7</accession>
<dbReference type="EMBL" id="CAJVSB020000931">
    <property type="protein sequence ID" value="CAH2080605.1"/>
    <property type="molecule type" value="Genomic_DNA"/>
</dbReference>
<proteinExistence type="predicted"/>
<keyword evidence="2" id="KW-1185">Reference proteome</keyword>
<evidence type="ECO:0000313" key="1">
    <source>
        <dbReference type="EMBL" id="CAH2080605.1"/>
    </source>
</evidence>
<gene>
    <name evidence="1" type="ORF">TAV2_LOCUS26309</name>
</gene>
<protein>
    <submittedName>
        <fullName evidence="1">Uncharacterized protein</fullName>
    </submittedName>
</protein>
<organism evidence="1 2">
    <name type="scientific">Thlaspi arvense</name>
    <name type="common">Field penny-cress</name>
    <dbReference type="NCBI Taxonomy" id="13288"/>
    <lineage>
        <taxon>Eukaryota</taxon>
        <taxon>Viridiplantae</taxon>
        <taxon>Streptophyta</taxon>
        <taxon>Embryophyta</taxon>
        <taxon>Tracheophyta</taxon>
        <taxon>Spermatophyta</taxon>
        <taxon>Magnoliopsida</taxon>
        <taxon>eudicotyledons</taxon>
        <taxon>Gunneridae</taxon>
        <taxon>Pentapetalae</taxon>
        <taxon>rosids</taxon>
        <taxon>malvids</taxon>
        <taxon>Brassicales</taxon>
        <taxon>Brassicaceae</taxon>
        <taxon>Thlaspideae</taxon>
        <taxon>Thlaspi</taxon>
    </lineage>
</organism>
<reference evidence="1 2" key="1">
    <citation type="submission" date="2022-03" db="EMBL/GenBank/DDBJ databases">
        <authorList>
            <person name="Nunn A."/>
            <person name="Chopra R."/>
            <person name="Nunn A."/>
            <person name="Contreras Garrido A."/>
        </authorList>
    </citation>
    <scope>NUCLEOTIDE SEQUENCE [LARGE SCALE GENOMIC DNA]</scope>
</reference>
<dbReference type="Proteomes" id="UP000836841">
    <property type="component" value="Unassembled WGS sequence"/>
</dbReference>
<name>A0AAU9TEM7_THLAR</name>
<dbReference type="AlphaFoldDB" id="A0AAU9TEM7"/>
<sequence length="117" mass="13203">MGSLKQDDELENGMEESKEAILYVNGVRRVLPDGLAHMTLLEYLRGKFTPALGSISKRKVQIVPRKNGKDRNFTFITVEQTNGKCKGTGARRENEVMYSGTFNFALFLLFDVHDCLS</sequence>
<comment type="caution">
    <text evidence="1">The sequence shown here is derived from an EMBL/GenBank/DDBJ whole genome shotgun (WGS) entry which is preliminary data.</text>
</comment>